<keyword evidence="1 6" id="KW-0479">Metal-binding</keyword>
<dbReference type="EnsemblPlants" id="HORVU.MOREX.r3.4HG0402650.1">
    <property type="protein sequence ID" value="HORVU.MOREX.r3.4HG0402650.1"/>
    <property type="gene ID" value="HORVU.MOREX.r3.4HG0402650"/>
</dbReference>
<dbReference type="Gramene" id="HORVU.MOREX.r3.4HG0402650.1">
    <property type="protein sequence ID" value="HORVU.MOREX.r3.4HG0402650.1"/>
    <property type="gene ID" value="HORVU.MOREX.r3.4HG0402650"/>
</dbReference>
<dbReference type="GO" id="GO:0005544">
    <property type="term" value="F:calcium-dependent phospholipid binding"/>
    <property type="evidence" value="ECO:0000318"/>
    <property type="project" value="GO_Central"/>
</dbReference>
<evidence type="ECO:0000256" key="5">
    <source>
        <dbReference type="ARBA" id="ARBA00023302"/>
    </source>
</evidence>
<dbReference type="GO" id="GO:0005737">
    <property type="term" value="C:cytoplasm"/>
    <property type="evidence" value="ECO:0000318"/>
    <property type="project" value="GO_Central"/>
</dbReference>
<evidence type="ECO:0000313" key="9">
    <source>
        <dbReference type="EnsemblPlants" id="HORVU.MOREX.r3.4HG0402650.1"/>
    </source>
</evidence>
<dbReference type="GeneID" id="123449522"/>
<dbReference type="FunFam" id="1.10.220.10:FF:000001">
    <property type="entry name" value="Annexin"/>
    <property type="match status" value="1"/>
</dbReference>
<dbReference type="GO" id="GO:0005886">
    <property type="term" value="C:plasma membrane"/>
    <property type="evidence" value="ECO:0000318"/>
    <property type="project" value="GO_Central"/>
</dbReference>
<dbReference type="PANTHER" id="PTHR10502:SF208">
    <property type="entry name" value="ANNEXIN"/>
    <property type="match status" value="1"/>
</dbReference>
<evidence type="ECO:0000256" key="6">
    <source>
        <dbReference type="PIRSR" id="PIRSR609118-1"/>
    </source>
</evidence>
<evidence type="ECO:0000256" key="4">
    <source>
        <dbReference type="ARBA" id="ARBA00023216"/>
    </source>
</evidence>
<protein>
    <recommendedName>
        <fullName evidence="7">Annexin</fullName>
    </recommendedName>
</protein>
<evidence type="ECO:0000256" key="1">
    <source>
        <dbReference type="ARBA" id="ARBA00022723"/>
    </source>
</evidence>
<feature type="compositionally biased region" description="Low complexity" evidence="8">
    <location>
        <begin position="1"/>
        <end position="11"/>
    </location>
</feature>
<feature type="binding site" evidence="6">
    <location>
        <position position="341"/>
    </location>
    <ligand>
        <name>Ca(2+)</name>
        <dbReference type="ChEBI" id="CHEBI:29108"/>
        <label>1</label>
    </ligand>
</feature>
<dbReference type="GO" id="GO:0009414">
    <property type="term" value="P:response to water deprivation"/>
    <property type="evidence" value="ECO:0000318"/>
    <property type="project" value="GO_Central"/>
</dbReference>
<feature type="compositionally biased region" description="Low complexity" evidence="8">
    <location>
        <begin position="19"/>
        <end position="29"/>
    </location>
</feature>
<dbReference type="InterPro" id="IPR018252">
    <property type="entry name" value="Annexin_repeat_CS"/>
</dbReference>
<dbReference type="OrthoDB" id="37886at2759"/>
<dbReference type="AlphaFoldDB" id="A0A8I6XER8"/>
<dbReference type="Gene3D" id="1.10.220.10">
    <property type="entry name" value="Annexin"/>
    <property type="match status" value="4"/>
</dbReference>
<dbReference type="PRINTS" id="PR01814">
    <property type="entry name" value="ANNEXINPLANT"/>
</dbReference>
<name>A0A8I6XER8_HORVV</name>
<dbReference type="SMART" id="SM00335">
    <property type="entry name" value="ANX"/>
    <property type="match status" value="4"/>
</dbReference>
<organism evidence="9 10">
    <name type="scientific">Hordeum vulgare subsp. vulgare</name>
    <name type="common">Domesticated barley</name>
    <dbReference type="NCBI Taxonomy" id="112509"/>
    <lineage>
        <taxon>Eukaryota</taxon>
        <taxon>Viridiplantae</taxon>
        <taxon>Streptophyta</taxon>
        <taxon>Embryophyta</taxon>
        <taxon>Tracheophyta</taxon>
        <taxon>Spermatophyta</taxon>
        <taxon>Magnoliopsida</taxon>
        <taxon>Liliopsida</taxon>
        <taxon>Poales</taxon>
        <taxon>Poaceae</taxon>
        <taxon>BOP clade</taxon>
        <taxon>Pooideae</taxon>
        <taxon>Triticodae</taxon>
        <taxon>Triticeae</taxon>
        <taxon>Hordeinae</taxon>
        <taxon>Hordeum</taxon>
    </lineage>
</organism>
<dbReference type="RefSeq" id="XP_044982704.1">
    <property type="nucleotide sequence ID" value="XM_045126769.1"/>
</dbReference>
<feature type="binding site" evidence="6">
    <location>
        <position position="65"/>
    </location>
    <ligand>
        <name>Ca(2+)</name>
        <dbReference type="ChEBI" id="CHEBI:29108"/>
        <label>1</label>
    </ligand>
</feature>
<feature type="binding site" evidence="6">
    <location>
        <position position="344"/>
    </location>
    <ligand>
        <name>Ca(2+)</name>
        <dbReference type="ChEBI" id="CHEBI:29108"/>
        <label>1</label>
    </ligand>
</feature>
<keyword evidence="5 7" id="KW-0111">Calcium/phospholipid-binding</keyword>
<dbReference type="Gramene" id="HORVU.MOREX.r2.4HG0335130.1">
    <property type="protein sequence ID" value="HORVU.MOREX.r2.4HG0335130.1"/>
    <property type="gene ID" value="HORVU.MOREX.r2.4HG0335130"/>
</dbReference>
<dbReference type="GO" id="GO:0009409">
    <property type="term" value="P:response to cold"/>
    <property type="evidence" value="ECO:0000318"/>
    <property type="project" value="GO_Central"/>
</dbReference>
<evidence type="ECO:0000256" key="8">
    <source>
        <dbReference type="SAM" id="MobiDB-lite"/>
    </source>
</evidence>
<dbReference type="GO" id="GO:0001786">
    <property type="term" value="F:phosphatidylserine binding"/>
    <property type="evidence" value="ECO:0000318"/>
    <property type="project" value="GO_Central"/>
</dbReference>
<evidence type="ECO:0000256" key="2">
    <source>
        <dbReference type="ARBA" id="ARBA00022737"/>
    </source>
</evidence>
<feature type="binding site" evidence="6">
    <location>
        <position position="299"/>
    </location>
    <ligand>
        <name>Ca(2+)</name>
        <dbReference type="ChEBI" id="CHEBI:29108"/>
        <label>1</label>
    </ligand>
</feature>
<dbReference type="Pfam" id="PF00191">
    <property type="entry name" value="Annexin"/>
    <property type="match status" value="3"/>
</dbReference>
<gene>
    <name evidence="9" type="primary">LOC123449522</name>
</gene>
<feature type="binding site" evidence="6">
    <location>
        <position position="303"/>
    </location>
    <ligand>
        <name>Ca(2+)</name>
        <dbReference type="ChEBI" id="CHEBI:29108"/>
        <label>3</label>
    </ligand>
</feature>
<dbReference type="GO" id="GO:0009408">
    <property type="term" value="P:response to heat"/>
    <property type="evidence" value="ECO:0000318"/>
    <property type="project" value="GO_Central"/>
</dbReference>
<dbReference type="FunFam" id="1.10.220.10:FF:000009">
    <property type="entry name" value="Annexin"/>
    <property type="match status" value="1"/>
</dbReference>
<keyword evidence="10" id="KW-1185">Reference proteome</keyword>
<accession>A0A8I6XER8</accession>
<reference evidence="9" key="2">
    <citation type="submission" date="2020-10" db="EMBL/GenBank/DDBJ databases">
        <authorList>
            <person name="Scholz U."/>
            <person name="Mascher M."/>
            <person name="Fiebig A."/>
        </authorList>
    </citation>
    <scope>NUCLEOTIDE SEQUENCE [LARGE SCALE GENOMIC DNA]</scope>
    <source>
        <strain evidence="9">cv. Morex</strain>
    </source>
</reference>
<reference evidence="10" key="1">
    <citation type="journal article" date="2012" name="Nature">
        <title>A physical, genetic and functional sequence assembly of the barley genome.</title>
        <authorList>
            <consortium name="The International Barley Genome Sequencing Consortium"/>
            <person name="Mayer K.F."/>
            <person name="Waugh R."/>
            <person name="Brown J.W."/>
            <person name="Schulman A."/>
            <person name="Langridge P."/>
            <person name="Platzer M."/>
            <person name="Fincher G.B."/>
            <person name="Muehlbauer G.J."/>
            <person name="Sato K."/>
            <person name="Close T.J."/>
            <person name="Wise R.P."/>
            <person name="Stein N."/>
        </authorList>
    </citation>
    <scope>NUCLEOTIDE SEQUENCE [LARGE SCALE GENOMIC DNA]</scope>
    <source>
        <strain evidence="10">cv. Morex</strain>
    </source>
</reference>
<dbReference type="GO" id="GO:0005509">
    <property type="term" value="F:calcium ion binding"/>
    <property type="evidence" value="ECO:0007669"/>
    <property type="project" value="InterPro"/>
</dbReference>
<dbReference type="SMR" id="A0A8I6XER8"/>
<dbReference type="GO" id="GO:0009651">
    <property type="term" value="P:response to salt stress"/>
    <property type="evidence" value="ECO:0000318"/>
    <property type="project" value="GO_Central"/>
</dbReference>
<keyword evidence="4 7" id="KW-0041">Annexin</keyword>
<comment type="domain">
    <text evidence="7">A pair of annexin repeats may form one binding site for calcium and phospholipid.</text>
</comment>
<feature type="region of interest" description="Disordered" evidence="8">
    <location>
        <begin position="1"/>
        <end position="54"/>
    </location>
</feature>
<dbReference type="PROSITE" id="PS00223">
    <property type="entry name" value="ANNEXIN_1"/>
    <property type="match status" value="2"/>
</dbReference>
<dbReference type="KEGG" id="hvg:123449522"/>
<sequence>MLPPTKKTLQFLPPPLPPSTESSSSSVRASESREQSAGEMATIAVPTPVPSPAADAETLRNAVQGWGTDEKALVEILGRRTAAQRAEIRRAYASLYKESLLARLHGELSGHFQKAMVLLATEPAERDAKLAREALGRRRGDDRDAWMLIETSCAAAPDHLVAVRRAYRSLHGSSLEEDVAACPAFQEPLRKLLVSLVRSYRCGEESVDMDVARLEAAQLAEAIRRKKQPHGGEVVRIVSTRSKPQLAATLRCYKEQHGSDIEEDMKQYSSSQFARMLKIAVWCLTSPEKHFAEVIRYSILGLGTDEDALTRAIVSRADIDMKMIKQEYRVRFKTTVTDDVVGDTSGYYMEILLALVGKE</sequence>
<dbReference type="Proteomes" id="UP000011116">
    <property type="component" value="Chromosome 4H"/>
</dbReference>
<comment type="similarity">
    <text evidence="7">Belongs to the annexin family.</text>
</comment>
<keyword evidence="3 6" id="KW-0106">Calcium</keyword>
<dbReference type="PROSITE" id="PS51897">
    <property type="entry name" value="ANNEXIN_2"/>
    <property type="match status" value="4"/>
</dbReference>
<keyword evidence="2 7" id="KW-0677">Repeat</keyword>
<evidence type="ECO:0000256" key="3">
    <source>
        <dbReference type="ARBA" id="ARBA00022837"/>
    </source>
</evidence>
<dbReference type="FunFam" id="1.10.220.10:FF:000008">
    <property type="entry name" value="Annexin"/>
    <property type="match status" value="1"/>
</dbReference>
<reference evidence="9" key="3">
    <citation type="submission" date="2022-01" db="UniProtKB">
        <authorList>
            <consortium name="EnsemblPlants"/>
        </authorList>
    </citation>
    <scope>IDENTIFICATION</scope>
    <source>
        <strain evidence="9">subsp. vulgare</strain>
    </source>
</reference>
<dbReference type="InterPro" id="IPR018502">
    <property type="entry name" value="Annexin_repeat"/>
</dbReference>
<dbReference type="PRINTS" id="PR00196">
    <property type="entry name" value="ANNEXIN"/>
</dbReference>
<feature type="binding site" evidence="6">
    <location>
        <position position="67"/>
    </location>
    <ligand>
        <name>Ca(2+)</name>
        <dbReference type="ChEBI" id="CHEBI:29108"/>
        <label>1</label>
    </ligand>
</feature>
<dbReference type="InterPro" id="IPR009118">
    <property type="entry name" value="AnnexinD_plant"/>
</dbReference>
<dbReference type="InterPro" id="IPR001464">
    <property type="entry name" value="Annexin"/>
</dbReference>
<dbReference type="PANTHER" id="PTHR10502">
    <property type="entry name" value="ANNEXIN"/>
    <property type="match status" value="1"/>
</dbReference>
<evidence type="ECO:0000256" key="7">
    <source>
        <dbReference type="RuleBase" id="RU003540"/>
    </source>
</evidence>
<feature type="binding site" evidence="6">
    <location>
        <position position="107"/>
    </location>
    <ligand>
        <name>Ca(2+)</name>
        <dbReference type="ChEBI" id="CHEBI:29108"/>
        <label>1</label>
    </ligand>
</feature>
<dbReference type="SUPFAM" id="SSF47874">
    <property type="entry name" value="Annexin"/>
    <property type="match status" value="1"/>
</dbReference>
<feature type="binding site" evidence="6">
    <location>
        <position position="343"/>
    </location>
    <ligand>
        <name>Ca(2+)</name>
        <dbReference type="ChEBI" id="CHEBI:29108"/>
        <label>1</label>
    </ligand>
</feature>
<dbReference type="InterPro" id="IPR037104">
    <property type="entry name" value="Annexin_sf"/>
</dbReference>
<proteinExistence type="inferred from homology"/>
<evidence type="ECO:0000313" key="10">
    <source>
        <dbReference type="Proteomes" id="UP000011116"/>
    </source>
</evidence>